<name>A0A504JEA2_9FLAO</name>
<protein>
    <submittedName>
        <fullName evidence="1">Uncharacterized protein</fullName>
    </submittedName>
</protein>
<evidence type="ECO:0000313" key="1">
    <source>
        <dbReference type="EMBL" id="TPN86982.1"/>
    </source>
</evidence>
<reference evidence="1 2" key="1">
    <citation type="submission" date="2019-06" db="EMBL/GenBank/DDBJ databases">
        <authorList>
            <person name="Meng X."/>
        </authorList>
    </citation>
    <scope>NUCLEOTIDE SEQUENCE [LARGE SCALE GENOMIC DNA]</scope>
    <source>
        <strain evidence="1 2">M625</strain>
    </source>
</reference>
<proteinExistence type="predicted"/>
<dbReference type="EMBL" id="VFWZ01000002">
    <property type="protein sequence ID" value="TPN86982.1"/>
    <property type="molecule type" value="Genomic_DNA"/>
</dbReference>
<sequence>MINNYSLKIFLPLIITVLCIRCGSDDNSSPLSEGSEEEINLEEARLTDFPFQEIEYLDIEITQPTIVNNEEVEEGEIIITLPHTVTSLLLTLESVNIDTEKYNIFPSVGSLELYSETEFVNYQITSTSNPDINIHYNVRVIVAPNPDPKEEKLSISSFRLLANDGVSQADLRLKKEALSIQSVDSLLFTLFPRSVDFSDLTPTIEYQGSRLEYRINDEEFRVYSFDTEEKIDFKYPNTVDFRVSDATNSTAITYRIIVDTTNPIVFNQPELNIPDLFPGDTYNGIGIGTWTNQGNYPITDMSPNQLRFTLGECNRTELCNIFNVELSSNEPLFTKPDQDGVINIVVTNNAPASEQYETIAIFSNLKFDENTWRIINAPADEYRSDIGYTPVQLTMRGIVN</sequence>
<dbReference type="Proteomes" id="UP000315540">
    <property type="component" value="Unassembled WGS sequence"/>
</dbReference>
<keyword evidence="2" id="KW-1185">Reference proteome</keyword>
<dbReference type="AlphaFoldDB" id="A0A504JEA2"/>
<evidence type="ECO:0000313" key="2">
    <source>
        <dbReference type="Proteomes" id="UP000315540"/>
    </source>
</evidence>
<gene>
    <name evidence="1" type="ORF">FHK87_05150</name>
</gene>
<dbReference type="RefSeq" id="WP_140590865.1">
    <property type="nucleotide sequence ID" value="NZ_VFWZ01000002.1"/>
</dbReference>
<dbReference type="OrthoDB" id="1429018at2"/>
<accession>A0A504JEA2</accession>
<organism evidence="1 2">
    <name type="scientific">Aquimarina algicola</name>
    <dbReference type="NCBI Taxonomy" id="2589995"/>
    <lineage>
        <taxon>Bacteria</taxon>
        <taxon>Pseudomonadati</taxon>
        <taxon>Bacteroidota</taxon>
        <taxon>Flavobacteriia</taxon>
        <taxon>Flavobacteriales</taxon>
        <taxon>Flavobacteriaceae</taxon>
        <taxon>Aquimarina</taxon>
    </lineage>
</organism>
<comment type="caution">
    <text evidence="1">The sequence shown here is derived from an EMBL/GenBank/DDBJ whole genome shotgun (WGS) entry which is preliminary data.</text>
</comment>